<protein>
    <submittedName>
        <fullName evidence="2">GL22137</fullName>
    </submittedName>
</protein>
<accession>B4H6V9</accession>
<keyword evidence="3" id="KW-1185">Reference proteome</keyword>
<dbReference type="AlphaFoldDB" id="B4H6V9"/>
<evidence type="ECO:0000313" key="2">
    <source>
        <dbReference type="EMBL" id="EDW33547.1"/>
    </source>
</evidence>
<feature type="region of interest" description="Disordered" evidence="1">
    <location>
        <begin position="1"/>
        <end position="83"/>
    </location>
</feature>
<sequence length="83" mass="8975">MAAASGQRQGNCIRHQTSGIRASGIGPSAASTSDDDEKLASGFIDGGFFASPEMRDNNQDSQDLATEQEQSESQQQQKQKRER</sequence>
<dbReference type="HOGENOM" id="CLU_2545005_0_0_1"/>
<proteinExistence type="predicted"/>
<feature type="compositionally biased region" description="Low complexity" evidence="1">
    <location>
        <begin position="67"/>
        <end position="77"/>
    </location>
</feature>
<organism evidence="3">
    <name type="scientific">Drosophila persimilis</name>
    <name type="common">Fruit fly</name>
    <dbReference type="NCBI Taxonomy" id="7234"/>
    <lineage>
        <taxon>Eukaryota</taxon>
        <taxon>Metazoa</taxon>
        <taxon>Ecdysozoa</taxon>
        <taxon>Arthropoda</taxon>
        <taxon>Hexapoda</taxon>
        <taxon>Insecta</taxon>
        <taxon>Pterygota</taxon>
        <taxon>Neoptera</taxon>
        <taxon>Endopterygota</taxon>
        <taxon>Diptera</taxon>
        <taxon>Brachycera</taxon>
        <taxon>Muscomorpha</taxon>
        <taxon>Ephydroidea</taxon>
        <taxon>Drosophilidae</taxon>
        <taxon>Drosophila</taxon>
        <taxon>Sophophora</taxon>
    </lineage>
</organism>
<evidence type="ECO:0000256" key="1">
    <source>
        <dbReference type="SAM" id="MobiDB-lite"/>
    </source>
</evidence>
<dbReference type="EMBL" id="CH479215">
    <property type="protein sequence ID" value="EDW33547.1"/>
    <property type="molecule type" value="Genomic_DNA"/>
</dbReference>
<gene>
    <name evidence="2" type="primary">Dper\GL22137</name>
    <name evidence="2" type="ORF">Dper_GL22137</name>
</gene>
<reference evidence="2 3" key="1">
    <citation type="journal article" date="2007" name="Nature">
        <title>Evolution of genes and genomes on the Drosophila phylogeny.</title>
        <authorList>
            <consortium name="Drosophila 12 Genomes Consortium"/>
            <person name="Clark A.G."/>
            <person name="Eisen M.B."/>
            <person name="Smith D.R."/>
            <person name="Bergman C.M."/>
            <person name="Oliver B."/>
            <person name="Markow T.A."/>
            <person name="Kaufman T.C."/>
            <person name="Kellis M."/>
            <person name="Gelbart W."/>
            <person name="Iyer V.N."/>
            <person name="Pollard D.A."/>
            <person name="Sackton T.B."/>
            <person name="Larracuente A.M."/>
            <person name="Singh N.D."/>
            <person name="Abad J.P."/>
            <person name="Abt D.N."/>
            <person name="Adryan B."/>
            <person name="Aguade M."/>
            <person name="Akashi H."/>
            <person name="Anderson W.W."/>
            <person name="Aquadro C.F."/>
            <person name="Ardell D.H."/>
            <person name="Arguello R."/>
            <person name="Artieri C.G."/>
            <person name="Barbash D.A."/>
            <person name="Barker D."/>
            <person name="Barsanti P."/>
            <person name="Batterham P."/>
            <person name="Batzoglou S."/>
            <person name="Begun D."/>
            <person name="Bhutkar A."/>
            <person name="Blanco E."/>
            <person name="Bosak S.A."/>
            <person name="Bradley R.K."/>
            <person name="Brand A.D."/>
            <person name="Brent M.R."/>
            <person name="Brooks A.N."/>
            <person name="Brown R.H."/>
            <person name="Butlin R.K."/>
            <person name="Caggese C."/>
            <person name="Calvi B.R."/>
            <person name="Bernardo de Carvalho A."/>
            <person name="Caspi A."/>
            <person name="Castrezana S."/>
            <person name="Celniker S.E."/>
            <person name="Chang J.L."/>
            <person name="Chapple C."/>
            <person name="Chatterji S."/>
            <person name="Chinwalla A."/>
            <person name="Civetta A."/>
            <person name="Clifton S.W."/>
            <person name="Comeron J.M."/>
            <person name="Costello J.C."/>
            <person name="Coyne J.A."/>
            <person name="Daub J."/>
            <person name="David R.G."/>
            <person name="Delcher A.L."/>
            <person name="Delehaunty K."/>
            <person name="Do C.B."/>
            <person name="Ebling H."/>
            <person name="Edwards K."/>
            <person name="Eickbush T."/>
            <person name="Evans J.D."/>
            <person name="Filipski A."/>
            <person name="Findeiss S."/>
            <person name="Freyhult E."/>
            <person name="Fulton L."/>
            <person name="Fulton R."/>
            <person name="Garcia A.C."/>
            <person name="Gardiner A."/>
            <person name="Garfield D.A."/>
            <person name="Garvin B.E."/>
            <person name="Gibson G."/>
            <person name="Gilbert D."/>
            <person name="Gnerre S."/>
            <person name="Godfrey J."/>
            <person name="Good R."/>
            <person name="Gotea V."/>
            <person name="Gravely B."/>
            <person name="Greenberg A.J."/>
            <person name="Griffiths-Jones S."/>
            <person name="Gross S."/>
            <person name="Guigo R."/>
            <person name="Gustafson E.A."/>
            <person name="Haerty W."/>
            <person name="Hahn M.W."/>
            <person name="Halligan D.L."/>
            <person name="Halpern A.L."/>
            <person name="Halter G.M."/>
            <person name="Han M.V."/>
            <person name="Heger A."/>
            <person name="Hillier L."/>
            <person name="Hinrichs A.S."/>
            <person name="Holmes I."/>
            <person name="Hoskins R.A."/>
            <person name="Hubisz M.J."/>
            <person name="Hultmark D."/>
            <person name="Huntley M.A."/>
            <person name="Jaffe D.B."/>
            <person name="Jagadeeshan S."/>
            <person name="Jeck W.R."/>
            <person name="Johnson J."/>
            <person name="Jones C.D."/>
            <person name="Jordan W.C."/>
            <person name="Karpen G.H."/>
            <person name="Kataoka E."/>
            <person name="Keightley P.D."/>
            <person name="Kheradpour P."/>
            <person name="Kirkness E.F."/>
            <person name="Koerich L.B."/>
            <person name="Kristiansen K."/>
            <person name="Kudrna D."/>
            <person name="Kulathinal R.J."/>
            <person name="Kumar S."/>
            <person name="Kwok R."/>
            <person name="Lander E."/>
            <person name="Langley C.H."/>
            <person name="Lapoint R."/>
            <person name="Lazzaro B.P."/>
            <person name="Lee S.J."/>
            <person name="Levesque L."/>
            <person name="Li R."/>
            <person name="Lin C.F."/>
            <person name="Lin M.F."/>
            <person name="Lindblad-Toh K."/>
            <person name="Llopart A."/>
            <person name="Long M."/>
            <person name="Low L."/>
            <person name="Lozovsky E."/>
            <person name="Lu J."/>
            <person name="Luo M."/>
            <person name="Machado C.A."/>
            <person name="Makalowski W."/>
            <person name="Marzo M."/>
            <person name="Matsuda M."/>
            <person name="Matzkin L."/>
            <person name="McAllister B."/>
            <person name="McBride C.S."/>
            <person name="McKernan B."/>
            <person name="McKernan K."/>
            <person name="Mendez-Lago M."/>
            <person name="Minx P."/>
            <person name="Mollenhauer M.U."/>
            <person name="Montooth K."/>
            <person name="Mount S.M."/>
            <person name="Mu X."/>
            <person name="Myers E."/>
            <person name="Negre B."/>
            <person name="Newfeld S."/>
            <person name="Nielsen R."/>
            <person name="Noor M.A."/>
            <person name="O'Grady P."/>
            <person name="Pachter L."/>
            <person name="Papaceit M."/>
            <person name="Parisi M.J."/>
            <person name="Parisi M."/>
            <person name="Parts L."/>
            <person name="Pedersen J.S."/>
            <person name="Pesole G."/>
            <person name="Phillippy A.M."/>
            <person name="Ponting C.P."/>
            <person name="Pop M."/>
            <person name="Porcelli D."/>
            <person name="Powell J.R."/>
            <person name="Prohaska S."/>
            <person name="Pruitt K."/>
            <person name="Puig M."/>
            <person name="Quesneville H."/>
            <person name="Ram K.R."/>
            <person name="Rand D."/>
            <person name="Rasmussen M.D."/>
            <person name="Reed L.K."/>
            <person name="Reenan R."/>
            <person name="Reily A."/>
            <person name="Remington K.A."/>
            <person name="Rieger T.T."/>
            <person name="Ritchie M.G."/>
            <person name="Robin C."/>
            <person name="Rogers Y.H."/>
            <person name="Rohde C."/>
            <person name="Rozas J."/>
            <person name="Rubenfield M.J."/>
            <person name="Ruiz A."/>
            <person name="Russo S."/>
            <person name="Salzberg S.L."/>
            <person name="Sanchez-Gracia A."/>
            <person name="Saranga D.J."/>
            <person name="Sato H."/>
            <person name="Schaeffer S.W."/>
            <person name="Schatz M.C."/>
            <person name="Schlenke T."/>
            <person name="Schwartz R."/>
            <person name="Segarra C."/>
            <person name="Singh R.S."/>
            <person name="Sirot L."/>
            <person name="Sirota M."/>
            <person name="Sisneros N.B."/>
            <person name="Smith C.D."/>
            <person name="Smith T.F."/>
            <person name="Spieth J."/>
            <person name="Stage D.E."/>
            <person name="Stark A."/>
            <person name="Stephan W."/>
            <person name="Strausberg R.L."/>
            <person name="Strempel S."/>
            <person name="Sturgill D."/>
            <person name="Sutton G."/>
            <person name="Sutton G.G."/>
            <person name="Tao W."/>
            <person name="Teichmann S."/>
            <person name="Tobari Y.N."/>
            <person name="Tomimura Y."/>
            <person name="Tsolas J.M."/>
            <person name="Valente V.L."/>
            <person name="Venter E."/>
            <person name="Venter J.C."/>
            <person name="Vicario S."/>
            <person name="Vieira F.G."/>
            <person name="Vilella A.J."/>
            <person name="Villasante A."/>
            <person name="Walenz B."/>
            <person name="Wang J."/>
            <person name="Wasserman M."/>
            <person name="Watts T."/>
            <person name="Wilson D."/>
            <person name="Wilson R.K."/>
            <person name="Wing R.A."/>
            <person name="Wolfner M.F."/>
            <person name="Wong A."/>
            <person name="Wong G.K."/>
            <person name="Wu C.I."/>
            <person name="Wu G."/>
            <person name="Yamamoto D."/>
            <person name="Yang H.P."/>
            <person name="Yang S.P."/>
            <person name="Yorke J.A."/>
            <person name="Yoshida K."/>
            <person name="Zdobnov E."/>
            <person name="Zhang P."/>
            <person name="Zhang Y."/>
            <person name="Zimin A.V."/>
            <person name="Baldwin J."/>
            <person name="Abdouelleil A."/>
            <person name="Abdulkadir J."/>
            <person name="Abebe A."/>
            <person name="Abera B."/>
            <person name="Abreu J."/>
            <person name="Acer S.C."/>
            <person name="Aftuck L."/>
            <person name="Alexander A."/>
            <person name="An P."/>
            <person name="Anderson E."/>
            <person name="Anderson S."/>
            <person name="Arachi H."/>
            <person name="Azer M."/>
            <person name="Bachantsang P."/>
            <person name="Barry A."/>
            <person name="Bayul T."/>
            <person name="Berlin A."/>
            <person name="Bessette D."/>
            <person name="Bloom T."/>
            <person name="Blye J."/>
            <person name="Boguslavskiy L."/>
            <person name="Bonnet C."/>
            <person name="Boukhgalter B."/>
            <person name="Bourzgui I."/>
            <person name="Brown A."/>
            <person name="Cahill P."/>
            <person name="Channer S."/>
            <person name="Cheshatsang Y."/>
            <person name="Chuda L."/>
            <person name="Citroen M."/>
            <person name="Collymore A."/>
            <person name="Cooke P."/>
            <person name="Costello M."/>
            <person name="D'Aco K."/>
            <person name="Daza R."/>
            <person name="De Haan G."/>
            <person name="DeGray S."/>
            <person name="DeMaso C."/>
            <person name="Dhargay N."/>
            <person name="Dooley K."/>
            <person name="Dooley E."/>
            <person name="Doricent M."/>
            <person name="Dorje P."/>
            <person name="Dorjee K."/>
            <person name="Dupes A."/>
            <person name="Elong R."/>
            <person name="Falk J."/>
            <person name="Farina A."/>
            <person name="Faro S."/>
            <person name="Ferguson D."/>
            <person name="Fisher S."/>
            <person name="Foley C.D."/>
            <person name="Franke A."/>
            <person name="Friedrich D."/>
            <person name="Gadbois L."/>
            <person name="Gearin G."/>
            <person name="Gearin C.R."/>
            <person name="Giannoukos G."/>
            <person name="Goode T."/>
            <person name="Graham J."/>
            <person name="Grandbois E."/>
            <person name="Grewal S."/>
            <person name="Gyaltsen K."/>
            <person name="Hafez N."/>
            <person name="Hagos B."/>
            <person name="Hall J."/>
            <person name="Henson C."/>
            <person name="Hollinger A."/>
            <person name="Honan T."/>
            <person name="Huard M.D."/>
            <person name="Hughes L."/>
            <person name="Hurhula B."/>
            <person name="Husby M.E."/>
            <person name="Kamat A."/>
            <person name="Kanga B."/>
            <person name="Kashin S."/>
            <person name="Khazanovich D."/>
            <person name="Kisner P."/>
            <person name="Lance K."/>
            <person name="Lara M."/>
            <person name="Lee W."/>
            <person name="Lennon N."/>
            <person name="Letendre F."/>
            <person name="LeVine R."/>
            <person name="Lipovsky A."/>
            <person name="Liu X."/>
            <person name="Liu J."/>
            <person name="Liu S."/>
            <person name="Lokyitsang T."/>
            <person name="Lokyitsang Y."/>
            <person name="Lubonja R."/>
            <person name="Lui A."/>
            <person name="MacDonald P."/>
            <person name="Magnisalis V."/>
            <person name="Maru K."/>
            <person name="Matthews C."/>
            <person name="McCusker W."/>
            <person name="McDonough S."/>
            <person name="Mehta T."/>
            <person name="Meldrim J."/>
            <person name="Meneus L."/>
            <person name="Mihai O."/>
            <person name="Mihalev A."/>
            <person name="Mihova T."/>
            <person name="Mittelman R."/>
            <person name="Mlenga V."/>
            <person name="Montmayeur A."/>
            <person name="Mulrain L."/>
            <person name="Navidi A."/>
            <person name="Naylor J."/>
            <person name="Negash T."/>
            <person name="Nguyen T."/>
            <person name="Nguyen N."/>
            <person name="Nicol R."/>
            <person name="Norbu C."/>
            <person name="Norbu N."/>
            <person name="Novod N."/>
            <person name="O'Neill B."/>
            <person name="Osman S."/>
            <person name="Markiewicz E."/>
            <person name="Oyono O.L."/>
            <person name="Patti C."/>
            <person name="Phunkhang P."/>
            <person name="Pierre F."/>
            <person name="Priest M."/>
            <person name="Raghuraman S."/>
            <person name="Rege F."/>
            <person name="Reyes R."/>
            <person name="Rise C."/>
            <person name="Rogov P."/>
            <person name="Ross K."/>
            <person name="Ryan E."/>
            <person name="Settipalli S."/>
            <person name="Shea T."/>
            <person name="Sherpa N."/>
            <person name="Shi L."/>
            <person name="Shih D."/>
            <person name="Sparrow T."/>
            <person name="Spaulding J."/>
            <person name="Stalker J."/>
            <person name="Stange-Thomann N."/>
            <person name="Stavropoulos S."/>
            <person name="Stone C."/>
            <person name="Strader C."/>
            <person name="Tesfaye S."/>
            <person name="Thomson T."/>
            <person name="Thoulutsang Y."/>
            <person name="Thoulutsang D."/>
            <person name="Topham K."/>
            <person name="Topping I."/>
            <person name="Tsamla T."/>
            <person name="Vassiliev H."/>
            <person name="Vo A."/>
            <person name="Wangchuk T."/>
            <person name="Wangdi T."/>
            <person name="Weiand M."/>
            <person name="Wilkinson J."/>
            <person name="Wilson A."/>
            <person name="Yadav S."/>
            <person name="Young G."/>
            <person name="Yu Q."/>
            <person name="Zembek L."/>
            <person name="Zhong D."/>
            <person name="Zimmer A."/>
            <person name="Zwirko Z."/>
            <person name="Jaffe D.B."/>
            <person name="Alvarez P."/>
            <person name="Brockman W."/>
            <person name="Butler J."/>
            <person name="Chin C."/>
            <person name="Gnerre S."/>
            <person name="Grabherr M."/>
            <person name="Kleber M."/>
            <person name="Mauceli E."/>
            <person name="MacCallum I."/>
        </authorList>
    </citation>
    <scope>NUCLEOTIDE SEQUENCE [LARGE SCALE GENOMIC DNA]</scope>
    <source>
        <strain evidence="3">MSH-3 / Tucson 14011-0111.49</strain>
    </source>
</reference>
<dbReference type="Proteomes" id="UP000008744">
    <property type="component" value="Unassembled WGS sequence"/>
</dbReference>
<feature type="compositionally biased region" description="Polar residues" evidence="1">
    <location>
        <begin position="1"/>
        <end position="20"/>
    </location>
</feature>
<name>B4H6V9_DROPE</name>
<evidence type="ECO:0000313" key="3">
    <source>
        <dbReference type="Proteomes" id="UP000008744"/>
    </source>
</evidence>